<evidence type="ECO:0000259" key="4">
    <source>
        <dbReference type="PROSITE" id="PS50862"/>
    </source>
</evidence>
<dbReference type="EMBL" id="JWJD01000004">
    <property type="protein sequence ID" value="KIH76194.1"/>
    <property type="molecule type" value="Genomic_DNA"/>
</dbReference>
<dbReference type="PROSITE" id="PS50862">
    <property type="entry name" value="AA_TRNA_LIGASE_II"/>
    <property type="match status" value="1"/>
</dbReference>
<dbReference type="GO" id="GO:0005524">
    <property type="term" value="F:ATP binding"/>
    <property type="evidence" value="ECO:0007669"/>
    <property type="project" value="UniProtKB-KW"/>
</dbReference>
<evidence type="ECO:0000256" key="3">
    <source>
        <dbReference type="ARBA" id="ARBA00022840"/>
    </source>
</evidence>
<protein>
    <submittedName>
        <fullName evidence="5">Lysyl-tRNA synthetase</fullName>
    </submittedName>
</protein>
<dbReference type="Proteomes" id="UP000035068">
    <property type="component" value="Unassembled WGS sequence"/>
</dbReference>
<gene>
    <name evidence="5" type="ORF">GFER_11145</name>
</gene>
<dbReference type="GO" id="GO:0000049">
    <property type="term" value="F:tRNA binding"/>
    <property type="evidence" value="ECO:0007669"/>
    <property type="project" value="TreeGrafter"/>
</dbReference>
<dbReference type="InterPro" id="IPR004525">
    <property type="entry name" value="EpmA"/>
</dbReference>
<keyword evidence="1" id="KW-0436">Ligase</keyword>
<dbReference type="GO" id="GO:0006430">
    <property type="term" value="P:lysyl-tRNA aminoacylation"/>
    <property type="evidence" value="ECO:0007669"/>
    <property type="project" value="InterPro"/>
</dbReference>
<sequence>MVEPNWRLAGKRAKLMERARIIQMIRAFFIEHDYLETETPHRVPGNAPEGYIAPVASETWFLHTSPELAMKRLLAAGYPRLFQICRCWRHAERGSRHLPEFTMLEWYRAQADYRDLMAECEMLLNRLVPGGELVRAGRAIDLRPPWERLSVAEAFARHTATTPQQALAADRFDEIIAFEIEPHLGSGRPTFLIDYPAPLAALARKKPDNPEIAERFELYIAGLELANAFSELTEPVEQRARFAQEETIRRSAGQPPYPMPEKFLAELAHMPPAAGIALGIDRLVMLLTGAAAIDEVVAFTPEDL</sequence>
<comment type="caution">
    <text evidence="5">The sequence shown here is derived from an EMBL/GenBank/DDBJ whole genome shotgun (WGS) entry which is preliminary data.</text>
</comment>
<keyword evidence="5" id="KW-0030">Aminoacyl-tRNA synthetase</keyword>
<evidence type="ECO:0000256" key="1">
    <source>
        <dbReference type="ARBA" id="ARBA00022598"/>
    </source>
</evidence>
<organism evidence="5 6">
    <name type="scientific">Geoalkalibacter ferrihydriticus DSM 17813</name>
    <dbReference type="NCBI Taxonomy" id="1121915"/>
    <lineage>
        <taxon>Bacteria</taxon>
        <taxon>Pseudomonadati</taxon>
        <taxon>Thermodesulfobacteriota</taxon>
        <taxon>Desulfuromonadia</taxon>
        <taxon>Desulfuromonadales</taxon>
        <taxon>Geoalkalibacteraceae</taxon>
        <taxon>Geoalkalibacter</taxon>
    </lineage>
</organism>
<dbReference type="GO" id="GO:0005829">
    <property type="term" value="C:cytosol"/>
    <property type="evidence" value="ECO:0007669"/>
    <property type="project" value="TreeGrafter"/>
</dbReference>
<dbReference type="AlphaFoldDB" id="A0A0C2DRX3"/>
<keyword evidence="2" id="KW-0547">Nucleotide-binding</keyword>
<dbReference type="SUPFAM" id="SSF55681">
    <property type="entry name" value="Class II aaRS and biotin synthetases"/>
    <property type="match status" value="1"/>
</dbReference>
<dbReference type="Gene3D" id="3.30.930.10">
    <property type="entry name" value="Bira Bifunctional Protein, Domain 2"/>
    <property type="match status" value="1"/>
</dbReference>
<dbReference type="RefSeq" id="WP_040099651.1">
    <property type="nucleotide sequence ID" value="NZ_JWJD01000004.1"/>
</dbReference>
<evidence type="ECO:0000313" key="5">
    <source>
        <dbReference type="EMBL" id="KIH76194.1"/>
    </source>
</evidence>
<feature type="domain" description="Aminoacyl-transfer RNA synthetases class-II family profile" evidence="4">
    <location>
        <begin position="18"/>
        <end position="301"/>
    </location>
</feature>
<reference evidence="5 6" key="1">
    <citation type="submission" date="2014-12" db="EMBL/GenBank/DDBJ databases">
        <title>Genomes of Geoalkalibacter ferrihydriticus and Geoalkalibacter subterraneus, two haloalkaliphilic metal-reducing members of the Geobacteraceae.</title>
        <authorList>
            <person name="Badalamenti J.P."/>
            <person name="Torres C.I."/>
            <person name="Krajmalnik-Brown R."/>
            <person name="Bond D.R."/>
        </authorList>
    </citation>
    <scope>NUCLEOTIDE SEQUENCE [LARGE SCALE GENOMIC DNA]</scope>
    <source>
        <strain evidence="5 6">DSM 17813</strain>
    </source>
</reference>
<keyword evidence="3" id="KW-0067">ATP-binding</keyword>
<dbReference type="PANTHER" id="PTHR42918:SF6">
    <property type="entry name" value="ELONGATION FACTOR P--(R)-BETA-LYSINE LIGASE"/>
    <property type="match status" value="1"/>
</dbReference>
<dbReference type="InterPro" id="IPR004364">
    <property type="entry name" value="Aa-tRNA-synt_II"/>
</dbReference>
<dbReference type="InterPro" id="IPR006195">
    <property type="entry name" value="aa-tRNA-synth_II"/>
</dbReference>
<proteinExistence type="predicted"/>
<keyword evidence="6" id="KW-1185">Reference proteome</keyword>
<evidence type="ECO:0000256" key="2">
    <source>
        <dbReference type="ARBA" id="ARBA00022741"/>
    </source>
</evidence>
<dbReference type="PANTHER" id="PTHR42918">
    <property type="entry name" value="LYSYL-TRNA SYNTHETASE"/>
    <property type="match status" value="1"/>
</dbReference>
<accession>A0A0C2DRX3</accession>
<dbReference type="InterPro" id="IPR045864">
    <property type="entry name" value="aa-tRNA-synth_II/BPL/LPL"/>
</dbReference>
<dbReference type="Pfam" id="PF00152">
    <property type="entry name" value="tRNA-synt_2"/>
    <property type="match status" value="1"/>
</dbReference>
<evidence type="ECO:0000313" key="6">
    <source>
        <dbReference type="Proteomes" id="UP000035068"/>
    </source>
</evidence>
<name>A0A0C2DRX3_9BACT</name>
<dbReference type="GO" id="GO:0004824">
    <property type="term" value="F:lysine-tRNA ligase activity"/>
    <property type="evidence" value="ECO:0007669"/>
    <property type="project" value="InterPro"/>
</dbReference>
<dbReference type="NCBIfam" id="TIGR00462">
    <property type="entry name" value="genX"/>
    <property type="match status" value="1"/>
</dbReference>